<evidence type="ECO:0000259" key="2">
    <source>
        <dbReference type="PROSITE" id="PS51831"/>
    </source>
</evidence>
<dbReference type="SUPFAM" id="SSF109604">
    <property type="entry name" value="HD-domain/PDEase-like"/>
    <property type="match status" value="1"/>
</dbReference>
<dbReference type="Proteomes" id="UP000307702">
    <property type="component" value="Unassembled WGS sequence"/>
</dbReference>
<dbReference type="Pfam" id="PF00990">
    <property type="entry name" value="GGDEF"/>
    <property type="match status" value="1"/>
</dbReference>
<accession>A0A8H2JM90</accession>
<feature type="domain" description="HD-GYP" evidence="3">
    <location>
        <begin position="193"/>
        <end position="388"/>
    </location>
</feature>
<keyword evidence="1" id="KW-0812">Transmembrane</keyword>
<keyword evidence="1" id="KW-0472">Membrane</keyword>
<dbReference type="InterPro" id="IPR000160">
    <property type="entry name" value="GGDEF_dom"/>
</dbReference>
<feature type="transmembrane region" description="Helical" evidence="1">
    <location>
        <begin position="146"/>
        <end position="164"/>
    </location>
</feature>
<dbReference type="PROSITE" id="PS51832">
    <property type="entry name" value="HD_GYP"/>
    <property type="match status" value="1"/>
</dbReference>
<dbReference type="InterPro" id="IPR052020">
    <property type="entry name" value="Cyclic_di-GMP/3'3'-cGAMP_PDE"/>
</dbReference>
<dbReference type="Pfam" id="PF13487">
    <property type="entry name" value="HD_5"/>
    <property type="match status" value="1"/>
</dbReference>
<keyword evidence="5" id="KW-1185">Reference proteome</keyword>
<evidence type="ECO:0000259" key="3">
    <source>
        <dbReference type="PROSITE" id="PS51832"/>
    </source>
</evidence>
<protein>
    <submittedName>
        <fullName evidence="4">HD domain-containing protein</fullName>
    </submittedName>
</protein>
<dbReference type="PANTHER" id="PTHR45228">
    <property type="entry name" value="CYCLIC DI-GMP PHOSPHODIESTERASE TM_0186-RELATED"/>
    <property type="match status" value="1"/>
</dbReference>
<name>A0A8H2JM90_9GAMM</name>
<dbReference type="AlphaFoldDB" id="A0A8H2JM90"/>
<dbReference type="OrthoDB" id="9816273at2"/>
<dbReference type="Gene3D" id="3.30.70.270">
    <property type="match status" value="1"/>
</dbReference>
<dbReference type="CDD" id="cd00077">
    <property type="entry name" value="HDc"/>
    <property type="match status" value="1"/>
</dbReference>
<feature type="transmembrane region" description="Helical" evidence="1">
    <location>
        <begin position="122"/>
        <end position="140"/>
    </location>
</feature>
<dbReference type="InterPro" id="IPR043128">
    <property type="entry name" value="Rev_trsase/Diguanyl_cyclase"/>
</dbReference>
<dbReference type="EMBL" id="SZVP01000003">
    <property type="protein sequence ID" value="TMM46435.1"/>
    <property type="molecule type" value="Genomic_DNA"/>
</dbReference>
<keyword evidence="1" id="KW-1133">Transmembrane helix</keyword>
<evidence type="ECO:0000256" key="1">
    <source>
        <dbReference type="SAM" id="Phobius"/>
    </source>
</evidence>
<dbReference type="InterPro" id="IPR029787">
    <property type="entry name" value="Nucleotide_cyclase"/>
</dbReference>
<reference evidence="4 5" key="1">
    <citation type="submission" date="2019-05" db="EMBL/GenBank/DDBJ databases">
        <title>Colwellia ponticola sp. nov., isolated from seawater.</title>
        <authorList>
            <person name="Yoon J.-H."/>
        </authorList>
    </citation>
    <scope>NUCLEOTIDE SEQUENCE [LARGE SCALE GENOMIC DNA]</scope>
    <source>
        <strain evidence="4 5">OISW-25</strain>
    </source>
</reference>
<feature type="transmembrane region" description="Helical" evidence="1">
    <location>
        <begin position="97"/>
        <end position="115"/>
    </location>
</feature>
<dbReference type="InterPro" id="IPR037522">
    <property type="entry name" value="HD_GYP_dom"/>
</dbReference>
<proteinExistence type="predicted"/>
<gene>
    <name evidence="4" type="ORF">FCS21_05605</name>
</gene>
<dbReference type="InterPro" id="IPR006674">
    <property type="entry name" value="HD_domain"/>
</dbReference>
<dbReference type="RefSeq" id="WP_138621273.1">
    <property type="nucleotide sequence ID" value="NZ_SZVP01000003.1"/>
</dbReference>
<feature type="transmembrane region" description="Helical" evidence="1">
    <location>
        <begin position="46"/>
        <end position="65"/>
    </location>
</feature>
<dbReference type="SUPFAM" id="SSF55073">
    <property type="entry name" value="Nucleotide cyclase"/>
    <property type="match status" value="1"/>
</dbReference>
<feature type="transmembrane region" description="Helical" evidence="1">
    <location>
        <begin position="72"/>
        <end position="91"/>
    </location>
</feature>
<organism evidence="4 5">
    <name type="scientific">Colwellia ponticola</name>
    <dbReference type="NCBI Taxonomy" id="2304625"/>
    <lineage>
        <taxon>Bacteria</taxon>
        <taxon>Pseudomonadati</taxon>
        <taxon>Pseudomonadota</taxon>
        <taxon>Gammaproteobacteria</taxon>
        <taxon>Alteromonadales</taxon>
        <taxon>Colwelliaceae</taxon>
        <taxon>Colwellia</taxon>
    </lineage>
</organism>
<feature type="domain" description="HD" evidence="2">
    <location>
        <begin position="215"/>
        <end position="337"/>
    </location>
</feature>
<evidence type="ECO:0000313" key="5">
    <source>
        <dbReference type="Proteomes" id="UP000307702"/>
    </source>
</evidence>
<feature type="transmembrane region" description="Helical" evidence="1">
    <location>
        <begin position="21"/>
        <end position="40"/>
    </location>
</feature>
<comment type="caution">
    <text evidence="4">The sequence shown here is derived from an EMBL/GenBank/DDBJ whole genome shotgun (WGS) entry which is preliminary data.</text>
</comment>
<dbReference type="Gene3D" id="1.10.3210.10">
    <property type="entry name" value="Hypothetical protein af1432"/>
    <property type="match status" value="1"/>
</dbReference>
<dbReference type="InterPro" id="IPR003607">
    <property type="entry name" value="HD/PDEase_dom"/>
</dbReference>
<dbReference type="SMART" id="SM00471">
    <property type="entry name" value="HDc"/>
    <property type="match status" value="1"/>
</dbReference>
<dbReference type="PANTHER" id="PTHR45228:SF5">
    <property type="entry name" value="CYCLIC DI-GMP PHOSPHODIESTERASE VC_1348-RELATED"/>
    <property type="match status" value="1"/>
</dbReference>
<dbReference type="GO" id="GO:0008081">
    <property type="term" value="F:phosphoric diester hydrolase activity"/>
    <property type="evidence" value="ECO:0007669"/>
    <property type="project" value="UniProtKB-ARBA"/>
</dbReference>
<dbReference type="PROSITE" id="PS51831">
    <property type="entry name" value="HD"/>
    <property type="match status" value="1"/>
</dbReference>
<sequence length="523" mass="60126">MEKNLNQSVNNNYLTLENTTFLSYVLLSLIAIISVATIYRLITNDIFQIVINSFFLVLLLSFYFVHKKYRETFLIANTLIIITYLILLFAACYLENQHFLIILFCLIPLFSFILLPTLYSLTYTLITLITAIVLLIVFSHSTSPTLNMRFIVLYTIISLFLYYLNRSRQCAWDKTNLHINKLHEDIKEGINQATKDYELTLISMVKMLESRDAYTAGHSERVARYSKLIAQKLGLNTKQCELVYRAGQLHDIGKIVTPDNILLKPNHLTHSEYELIKEHVQGSYDLLANIPMFKAAAEIIICHHEHHDGKGYPNGLKADEIPLLSQIMIIADAFDAMTTSRIYKSRKSAKQALIELDSLAGSQFNPDITPIAIEALTHVTIEENTSQLPTSLMGQERLNYFFKDQLTKKYNKEYLTYCVKNRQFIDHDHYLIVELKEFSQYNRRYGWSEGDNFLIAFANNLEYCFSDTLIYRVHGDTFILISLSAIDTKVLITKTSDLFINTGIKVSVTKTSLTDVLNDINSL</sequence>
<evidence type="ECO:0000313" key="4">
    <source>
        <dbReference type="EMBL" id="TMM46435.1"/>
    </source>
</evidence>